<dbReference type="GO" id="GO:0035999">
    <property type="term" value="P:tetrahydrofolate interconversion"/>
    <property type="evidence" value="ECO:0007669"/>
    <property type="project" value="UniProtKB-UniPathway"/>
</dbReference>
<evidence type="ECO:0000256" key="4">
    <source>
        <dbReference type="ARBA" id="ARBA00022603"/>
    </source>
</evidence>
<comment type="pathway">
    <text evidence="2">One-carbon metabolism; tetrahydrofolate interconversion.</text>
</comment>
<dbReference type="GO" id="GO:0009086">
    <property type="term" value="P:methionine biosynthetic process"/>
    <property type="evidence" value="ECO:0007669"/>
    <property type="project" value="TreeGrafter"/>
</dbReference>
<keyword evidence="5" id="KW-0285">Flavoprotein</keyword>
<comment type="cofactor">
    <cofactor evidence="1">
        <name>FAD</name>
        <dbReference type="ChEBI" id="CHEBI:57692"/>
    </cofactor>
</comment>
<dbReference type="CDD" id="cd00537">
    <property type="entry name" value="MTHFR"/>
    <property type="match status" value="1"/>
</dbReference>
<dbReference type="NCBIfam" id="NF006396">
    <property type="entry name" value="PRK08645.1"/>
    <property type="match status" value="1"/>
</dbReference>
<evidence type="ECO:0000256" key="8">
    <source>
        <dbReference type="ARBA" id="ARBA00023002"/>
    </source>
</evidence>
<comment type="similarity">
    <text evidence="3">Belongs to the methylenetetrahydrofolate reductase family.</text>
</comment>
<dbReference type="Pfam" id="PF02219">
    <property type="entry name" value="MTHFR"/>
    <property type="match status" value="1"/>
</dbReference>
<dbReference type="GO" id="GO:0004489">
    <property type="term" value="F:methylenetetrahydrofolate reductase [NAD(P)H] activity"/>
    <property type="evidence" value="ECO:0007669"/>
    <property type="project" value="InterPro"/>
</dbReference>
<accession>A0A382AT19</accession>
<keyword evidence="8" id="KW-0560">Oxidoreductase</keyword>
<protein>
    <recommendedName>
        <fullName evidence="9">Hcy-binding domain-containing protein</fullName>
    </recommendedName>
</protein>
<dbReference type="PANTHER" id="PTHR45754">
    <property type="entry name" value="METHYLENETETRAHYDROFOLATE REDUCTASE"/>
    <property type="match status" value="1"/>
</dbReference>
<gene>
    <name evidence="10" type="ORF">METZ01_LOCUS157017</name>
</gene>
<proteinExistence type="inferred from homology"/>
<name>A0A382AT19_9ZZZZ</name>
<feature type="domain" description="Hcy-binding" evidence="9">
    <location>
        <begin position="1"/>
        <end position="33"/>
    </location>
</feature>
<keyword evidence="6" id="KW-0808">Transferase</keyword>
<reference evidence="10" key="1">
    <citation type="submission" date="2018-05" db="EMBL/GenBank/DDBJ databases">
        <authorList>
            <person name="Lanie J.A."/>
            <person name="Ng W.-L."/>
            <person name="Kazmierczak K.M."/>
            <person name="Andrzejewski T.M."/>
            <person name="Davidsen T.M."/>
            <person name="Wayne K.J."/>
            <person name="Tettelin H."/>
            <person name="Glass J.I."/>
            <person name="Rusch D."/>
            <person name="Podicherti R."/>
            <person name="Tsui H.-C.T."/>
            <person name="Winkler M.E."/>
        </authorList>
    </citation>
    <scope>NUCLEOTIDE SEQUENCE</scope>
</reference>
<dbReference type="SUPFAM" id="SSF51730">
    <property type="entry name" value="FAD-linked oxidoreductase"/>
    <property type="match status" value="1"/>
</dbReference>
<keyword evidence="7" id="KW-0274">FAD</keyword>
<dbReference type="InterPro" id="IPR029041">
    <property type="entry name" value="FAD-linked_oxidoreductase-like"/>
</dbReference>
<evidence type="ECO:0000256" key="2">
    <source>
        <dbReference type="ARBA" id="ARBA00004777"/>
    </source>
</evidence>
<evidence type="ECO:0000256" key="7">
    <source>
        <dbReference type="ARBA" id="ARBA00022827"/>
    </source>
</evidence>
<evidence type="ECO:0000313" key="10">
    <source>
        <dbReference type="EMBL" id="SVB04163.1"/>
    </source>
</evidence>
<dbReference type="GO" id="GO:0008168">
    <property type="term" value="F:methyltransferase activity"/>
    <property type="evidence" value="ECO:0007669"/>
    <property type="project" value="UniProtKB-KW"/>
</dbReference>
<evidence type="ECO:0000256" key="1">
    <source>
        <dbReference type="ARBA" id="ARBA00001974"/>
    </source>
</evidence>
<keyword evidence="4" id="KW-0489">Methyltransferase</keyword>
<dbReference type="InterPro" id="IPR003171">
    <property type="entry name" value="Mehydrof_redctse-like"/>
</dbReference>
<dbReference type="PROSITE" id="PS50970">
    <property type="entry name" value="HCY"/>
    <property type="match status" value="1"/>
</dbReference>
<dbReference type="Gene3D" id="3.20.20.220">
    <property type="match status" value="1"/>
</dbReference>
<evidence type="ECO:0000256" key="5">
    <source>
        <dbReference type="ARBA" id="ARBA00022630"/>
    </source>
</evidence>
<feature type="non-terminal residue" evidence="10">
    <location>
        <position position="1"/>
    </location>
</feature>
<dbReference type="InterPro" id="IPR003726">
    <property type="entry name" value="HCY_dom"/>
</dbReference>
<dbReference type="InterPro" id="IPR036589">
    <property type="entry name" value="HCY_dom_sf"/>
</dbReference>
<dbReference type="Pfam" id="PF02574">
    <property type="entry name" value="S-methyl_trans"/>
    <property type="match status" value="1"/>
</dbReference>
<dbReference type="UniPathway" id="UPA00193"/>
<evidence type="ECO:0000256" key="3">
    <source>
        <dbReference type="ARBA" id="ARBA00006743"/>
    </source>
</evidence>
<dbReference type="EMBL" id="UINC01026534">
    <property type="protein sequence ID" value="SVB04163.1"/>
    <property type="molecule type" value="Genomic_DNA"/>
</dbReference>
<dbReference type="GO" id="GO:0032259">
    <property type="term" value="P:methylation"/>
    <property type="evidence" value="ECO:0007669"/>
    <property type="project" value="UniProtKB-KW"/>
</dbReference>
<dbReference type="SUPFAM" id="SSF82282">
    <property type="entry name" value="Homocysteine S-methyltransferase"/>
    <property type="match status" value="1"/>
</dbReference>
<dbReference type="GO" id="GO:0005829">
    <property type="term" value="C:cytosol"/>
    <property type="evidence" value="ECO:0007669"/>
    <property type="project" value="TreeGrafter"/>
</dbReference>
<dbReference type="Gene3D" id="3.20.20.330">
    <property type="entry name" value="Homocysteine-binding-like domain"/>
    <property type="match status" value="1"/>
</dbReference>
<dbReference type="AlphaFoldDB" id="A0A382AT19"/>
<dbReference type="PANTHER" id="PTHR45754:SF3">
    <property type="entry name" value="METHYLENETETRAHYDROFOLATE REDUCTASE (NADPH)"/>
    <property type="match status" value="1"/>
</dbReference>
<sequence>AESAIRLRDQGVRLIGGCCGTTPDHILAIAQALEGLDVVTTKRPRVVVHEPQSEAQPATEMPVEPTVIDLVKRRVTVIVELDPPRDLRYKNTIAGSTALKEAGADAVTMADNSLAETRISNMAIGHIVNQEVGIRPFLHVTCRDRNLVGMQSHLLGLHALGIDHVLAVTGDPVKFGDQPGASNVYDISSFELIQLIKQLNRGLGFSGKELNGNTNFTVAAAFEPKYDNLDRHIRRLEKKIESGADMVMTQPIFDPRRAKEVYDATKHLDFPIFLGVMPLASSGNAELLHNEVPGFSIPDEVRTRMAKVGRGPKARREGVEIAKTVADAILEYFNGIYMMTPFNRYSMTVALTKHVTGK</sequence>
<dbReference type="GO" id="GO:0071949">
    <property type="term" value="F:FAD binding"/>
    <property type="evidence" value="ECO:0007669"/>
    <property type="project" value="TreeGrafter"/>
</dbReference>
<organism evidence="10">
    <name type="scientific">marine metagenome</name>
    <dbReference type="NCBI Taxonomy" id="408172"/>
    <lineage>
        <taxon>unclassified sequences</taxon>
        <taxon>metagenomes</taxon>
        <taxon>ecological metagenomes</taxon>
    </lineage>
</organism>
<evidence type="ECO:0000259" key="9">
    <source>
        <dbReference type="PROSITE" id="PS50970"/>
    </source>
</evidence>
<evidence type="ECO:0000256" key="6">
    <source>
        <dbReference type="ARBA" id="ARBA00022679"/>
    </source>
</evidence>